<reference evidence="1" key="1">
    <citation type="submission" date="2021-02" db="EMBL/GenBank/DDBJ databases">
        <authorList>
            <consortium name="DOE Joint Genome Institute"/>
            <person name="Ahrendt S."/>
            <person name="Looney B.P."/>
            <person name="Miyauchi S."/>
            <person name="Morin E."/>
            <person name="Drula E."/>
            <person name="Courty P.E."/>
            <person name="Chicoki N."/>
            <person name="Fauchery L."/>
            <person name="Kohler A."/>
            <person name="Kuo A."/>
            <person name="Labutti K."/>
            <person name="Pangilinan J."/>
            <person name="Lipzen A."/>
            <person name="Riley R."/>
            <person name="Andreopoulos W."/>
            <person name="He G."/>
            <person name="Johnson J."/>
            <person name="Barry K.W."/>
            <person name="Grigoriev I.V."/>
            <person name="Nagy L."/>
            <person name="Hibbett D."/>
            <person name="Henrissat B."/>
            <person name="Matheny P.B."/>
            <person name="Labbe J."/>
            <person name="Martin F."/>
        </authorList>
    </citation>
    <scope>NUCLEOTIDE SEQUENCE</scope>
    <source>
        <strain evidence="1">FP105234-sp</strain>
    </source>
</reference>
<sequence>MTGFNPNDPRHFLAAEDFWVEHRKEIEAAGYMLRPRYREGWKPSYARWKLPRKWFEDGQRIIVIAVIDGTRLTDGRQFIIKSVPPNSIFEEPITRLFSSEPYKTDPRNHCIPLEDTINLSGEPIPCLVLPMMRPYNNPRFRTFGEVVAFATQIFEGIEFMHKLHVAHRDCTGQNIVLDPSGMYPNSFHPVKINRTRNFHWFAKSYTRTQRPPRYYLIDFGLSGTYDPAEGPPRDIVRRGGDKSAPEHRNYRDLPVVDPFPTDIYYLGNLLREDFMNKYYGFEFLEPLVADMVQEDPSLRPKISVVVARFAEISAALTTWKLRSRLVGRKDSFILGPYRWIRHIYRTTGYILTRTPAVPMPRDEGPSRVHDTSKVYSLCQRL</sequence>
<gene>
    <name evidence="1" type="ORF">FA95DRAFT_1501976</name>
</gene>
<proteinExistence type="predicted"/>
<reference evidence="1" key="2">
    <citation type="journal article" date="2022" name="New Phytol.">
        <title>Evolutionary transition to the ectomycorrhizal habit in the genomes of a hyperdiverse lineage of mushroom-forming fungi.</title>
        <authorList>
            <person name="Looney B."/>
            <person name="Miyauchi S."/>
            <person name="Morin E."/>
            <person name="Drula E."/>
            <person name="Courty P.E."/>
            <person name="Kohler A."/>
            <person name="Kuo A."/>
            <person name="LaButti K."/>
            <person name="Pangilinan J."/>
            <person name="Lipzen A."/>
            <person name="Riley R."/>
            <person name="Andreopoulos W."/>
            <person name="He G."/>
            <person name="Johnson J."/>
            <person name="Nolan M."/>
            <person name="Tritt A."/>
            <person name="Barry K.W."/>
            <person name="Grigoriev I.V."/>
            <person name="Nagy L.G."/>
            <person name="Hibbett D."/>
            <person name="Henrissat B."/>
            <person name="Matheny P.B."/>
            <person name="Labbe J."/>
            <person name="Martin F.M."/>
        </authorList>
    </citation>
    <scope>NUCLEOTIDE SEQUENCE</scope>
    <source>
        <strain evidence="1">FP105234-sp</strain>
    </source>
</reference>
<protein>
    <submittedName>
        <fullName evidence="1">Uncharacterized protein</fullName>
    </submittedName>
</protein>
<accession>A0ACB8RBS1</accession>
<comment type="caution">
    <text evidence="1">The sequence shown here is derived from an EMBL/GenBank/DDBJ whole genome shotgun (WGS) entry which is preliminary data.</text>
</comment>
<name>A0ACB8RBS1_9AGAM</name>
<dbReference type="Proteomes" id="UP000814033">
    <property type="component" value="Unassembled WGS sequence"/>
</dbReference>
<organism evidence="1 2">
    <name type="scientific">Auriscalpium vulgare</name>
    <dbReference type="NCBI Taxonomy" id="40419"/>
    <lineage>
        <taxon>Eukaryota</taxon>
        <taxon>Fungi</taxon>
        <taxon>Dikarya</taxon>
        <taxon>Basidiomycota</taxon>
        <taxon>Agaricomycotina</taxon>
        <taxon>Agaricomycetes</taxon>
        <taxon>Russulales</taxon>
        <taxon>Auriscalpiaceae</taxon>
        <taxon>Auriscalpium</taxon>
    </lineage>
</organism>
<keyword evidence="2" id="KW-1185">Reference proteome</keyword>
<evidence type="ECO:0000313" key="2">
    <source>
        <dbReference type="Proteomes" id="UP000814033"/>
    </source>
</evidence>
<dbReference type="EMBL" id="MU276149">
    <property type="protein sequence ID" value="KAI0041033.1"/>
    <property type="molecule type" value="Genomic_DNA"/>
</dbReference>
<evidence type="ECO:0000313" key="1">
    <source>
        <dbReference type="EMBL" id="KAI0041033.1"/>
    </source>
</evidence>